<feature type="binding site" evidence="6">
    <location>
        <position position="61"/>
    </location>
    <ligand>
        <name>ATP</name>
        <dbReference type="ChEBI" id="CHEBI:30616"/>
    </ligand>
</feature>
<keyword evidence="2" id="KW-0808">Transferase</keyword>
<dbReference type="SMART" id="SM00220">
    <property type="entry name" value="S_TKc"/>
    <property type="match status" value="1"/>
</dbReference>
<keyword evidence="1" id="KW-0723">Serine/threonine-protein kinase</keyword>
<dbReference type="SUPFAM" id="SSF56112">
    <property type="entry name" value="Protein kinase-like (PK-like)"/>
    <property type="match status" value="1"/>
</dbReference>
<dbReference type="Gene3D" id="1.10.510.10">
    <property type="entry name" value="Transferase(Phosphotransferase) domain 1"/>
    <property type="match status" value="1"/>
</dbReference>
<dbReference type="EMBL" id="RYZI01000029">
    <property type="protein sequence ID" value="RWA13339.1"/>
    <property type="molecule type" value="Genomic_DNA"/>
</dbReference>
<evidence type="ECO:0000313" key="9">
    <source>
        <dbReference type="Proteomes" id="UP000286045"/>
    </source>
</evidence>
<dbReference type="STRING" id="363999.A0A439DG34"/>
<dbReference type="AlphaFoldDB" id="A0A439DG34"/>
<keyword evidence="3 6" id="KW-0547">Nucleotide-binding</keyword>
<protein>
    <recommendedName>
        <fullName evidence="7">Protein kinase domain-containing protein</fullName>
    </recommendedName>
</protein>
<dbReference type="GO" id="GO:0004674">
    <property type="term" value="F:protein serine/threonine kinase activity"/>
    <property type="evidence" value="ECO:0007669"/>
    <property type="project" value="UniProtKB-KW"/>
</dbReference>
<name>A0A439DG34_9PEZI</name>
<dbReference type="Gene3D" id="3.30.200.20">
    <property type="entry name" value="Phosphorylase Kinase, domain 1"/>
    <property type="match status" value="1"/>
</dbReference>
<dbReference type="InterPro" id="IPR017441">
    <property type="entry name" value="Protein_kinase_ATP_BS"/>
</dbReference>
<dbReference type="GO" id="GO:0043484">
    <property type="term" value="P:regulation of RNA splicing"/>
    <property type="evidence" value="ECO:0007669"/>
    <property type="project" value="TreeGrafter"/>
</dbReference>
<evidence type="ECO:0000256" key="5">
    <source>
        <dbReference type="ARBA" id="ARBA00022840"/>
    </source>
</evidence>
<dbReference type="Proteomes" id="UP000286045">
    <property type="component" value="Unassembled WGS sequence"/>
</dbReference>
<keyword evidence="5 6" id="KW-0067">ATP-binding</keyword>
<evidence type="ECO:0000256" key="3">
    <source>
        <dbReference type="ARBA" id="ARBA00022741"/>
    </source>
</evidence>
<evidence type="ECO:0000313" key="8">
    <source>
        <dbReference type="EMBL" id="RWA13339.1"/>
    </source>
</evidence>
<dbReference type="GO" id="GO:0005634">
    <property type="term" value="C:nucleus"/>
    <property type="evidence" value="ECO:0007669"/>
    <property type="project" value="TreeGrafter"/>
</dbReference>
<gene>
    <name evidence="8" type="ORF">EKO27_g1762</name>
</gene>
<organism evidence="8 9">
    <name type="scientific">Xylaria grammica</name>
    <dbReference type="NCBI Taxonomy" id="363999"/>
    <lineage>
        <taxon>Eukaryota</taxon>
        <taxon>Fungi</taxon>
        <taxon>Dikarya</taxon>
        <taxon>Ascomycota</taxon>
        <taxon>Pezizomycotina</taxon>
        <taxon>Sordariomycetes</taxon>
        <taxon>Xylariomycetidae</taxon>
        <taxon>Xylariales</taxon>
        <taxon>Xylariaceae</taxon>
        <taxon>Xylaria</taxon>
    </lineage>
</organism>
<feature type="domain" description="Protein kinase" evidence="7">
    <location>
        <begin position="32"/>
        <end position="401"/>
    </location>
</feature>
<evidence type="ECO:0000256" key="1">
    <source>
        <dbReference type="ARBA" id="ARBA00022527"/>
    </source>
</evidence>
<evidence type="ECO:0000256" key="2">
    <source>
        <dbReference type="ARBA" id="ARBA00022679"/>
    </source>
</evidence>
<dbReference type="InterPro" id="IPR051175">
    <property type="entry name" value="CLK_kinases"/>
</dbReference>
<dbReference type="InterPro" id="IPR000719">
    <property type="entry name" value="Prot_kinase_dom"/>
</dbReference>
<dbReference type="InterPro" id="IPR011009">
    <property type="entry name" value="Kinase-like_dom_sf"/>
</dbReference>
<evidence type="ECO:0000256" key="4">
    <source>
        <dbReference type="ARBA" id="ARBA00022777"/>
    </source>
</evidence>
<proteinExistence type="predicted"/>
<dbReference type="PROSITE" id="PS00107">
    <property type="entry name" value="PROTEIN_KINASE_ATP"/>
    <property type="match status" value="1"/>
</dbReference>
<comment type="caution">
    <text evidence="8">The sequence shown here is derived from an EMBL/GenBank/DDBJ whole genome shotgun (WGS) entry which is preliminary data.</text>
</comment>
<dbReference type="GO" id="GO:0005524">
    <property type="term" value="F:ATP binding"/>
    <property type="evidence" value="ECO:0007669"/>
    <property type="project" value="UniProtKB-UniRule"/>
</dbReference>
<keyword evidence="4" id="KW-0418">Kinase</keyword>
<dbReference type="PANTHER" id="PTHR45646">
    <property type="entry name" value="SERINE/THREONINE-PROTEIN KINASE DOA-RELATED"/>
    <property type="match status" value="1"/>
</dbReference>
<keyword evidence="9" id="KW-1185">Reference proteome</keyword>
<evidence type="ECO:0000256" key="6">
    <source>
        <dbReference type="PROSITE-ProRule" id="PRU10141"/>
    </source>
</evidence>
<dbReference type="Pfam" id="PF00069">
    <property type="entry name" value="Pkinase"/>
    <property type="match status" value="2"/>
</dbReference>
<accession>A0A439DG34</accession>
<evidence type="ECO:0000259" key="7">
    <source>
        <dbReference type="PROSITE" id="PS50011"/>
    </source>
</evidence>
<sequence>MYTLIEDVEYLGSYQQGGYHPTQINDRLHNRYRIVHKLGHGTFSTVWLAVDEQTYKYVAVKVGISDTDIIREADILSQLGKRANAVSSRFDNRASMIRLPLDCFDLDGPNGTHPCIVTVLARCSLQDAKRAPGPRLFQLDVARSLAAQLTMAVSLVHSQGFAHGDLHLGNVLLHLPSSIANLSVDQLYANFGAPKPERIVRDDRKPISPTSGVPSHAIPPVWLGIASHKIPLAEAKSSLTDFGTAFRPSDKSRFESYTPMIIQPPEAFFEPETSLSFASDIWSLGCTIFELFSDGPLMGSQDEIIAEQVHLQGPLPAEWWAGWKERSQWFDGAGRPLGDDCDIWPWDRRFDGWIQEPRQSCGMDVIKEGEKTELLALLRWMLTWKPEGRPSAEEVLDSAWMKKWALPAYEQGGKG</sequence>
<dbReference type="PROSITE" id="PS50011">
    <property type="entry name" value="PROTEIN_KINASE_DOM"/>
    <property type="match status" value="1"/>
</dbReference>
<reference evidence="8 9" key="1">
    <citation type="submission" date="2018-12" db="EMBL/GenBank/DDBJ databases">
        <title>Draft genome sequence of Xylaria grammica IHI A82.</title>
        <authorList>
            <person name="Buettner E."/>
            <person name="Kellner H."/>
        </authorList>
    </citation>
    <scope>NUCLEOTIDE SEQUENCE [LARGE SCALE GENOMIC DNA]</scope>
    <source>
        <strain evidence="8 9">IHI A82</strain>
    </source>
</reference>
<dbReference type="PANTHER" id="PTHR45646:SF11">
    <property type="entry name" value="SERINE_THREONINE-PROTEIN KINASE DOA"/>
    <property type="match status" value="1"/>
</dbReference>